<dbReference type="Pfam" id="PF00593">
    <property type="entry name" value="TonB_dep_Rec_b-barrel"/>
    <property type="match status" value="1"/>
</dbReference>
<dbReference type="AlphaFoldDB" id="A0A6L6J285"/>
<evidence type="ECO:0000256" key="10">
    <source>
        <dbReference type="ARBA" id="ARBA00023237"/>
    </source>
</evidence>
<reference evidence="15 16" key="1">
    <citation type="submission" date="2019-11" db="EMBL/GenBank/DDBJ databases">
        <authorList>
            <person name="Dong K."/>
        </authorList>
    </citation>
    <scope>NUCLEOTIDE SEQUENCE [LARGE SCALE GENOMIC DNA]</scope>
    <source>
        <strain evidence="15 16">DK608</strain>
    </source>
</reference>
<keyword evidence="9 11" id="KW-0472">Membrane</keyword>
<dbReference type="EMBL" id="WMII01000020">
    <property type="protein sequence ID" value="MTH65991.1"/>
    <property type="molecule type" value="Genomic_DNA"/>
</dbReference>
<dbReference type="GO" id="GO:0006826">
    <property type="term" value="P:iron ion transport"/>
    <property type="evidence" value="ECO:0007669"/>
    <property type="project" value="UniProtKB-KW"/>
</dbReference>
<feature type="domain" description="TonB-dependent receptor plug" evidence="14">
    <location>
        <begin position="25"/>
        <end position="133"/>
    </location>
</feature>
<organism evidence="15 16">
    <name type="scientific">Paracoccus shanxieyensis</name>
    <dbReference type="NCBI Taxonomy" id="2675752"/>
    <lineage>
        <taxon>Bacteria</taxon>
        <taxon>Pseudomonadati</taxon>
        <taxon>Pseudomonadota</taxon>
        <taxon>Alphaproteobacteria</taxon>
        <taxon>Rhodobacterales</taxon>
        <taxon>Paracoccaceae</taxon>
        <taxon>Paracoccus</taxon>
    </lineage>
</organism>
<dbReference type="InterPro" id="IPR000531">
    <property type="entry name" value="Beta-barrel_TonB"/>
</dbReference>
<dbReference type="RefSeq" id="WP_155045825.1">
    <property type="nucleotide sequence ID" value="NZ_WMIH01000018.1"/>
</dbReference>
<sequence length="690" mass="76708">MAQQAAPIELDPVVLYGDRTTTDIDEATASIGIVNERQLAQPIVQDYTDSFRYMANVSTGDWTESGFVVRGINSEGLTPGGLGAPLASFYIDGVQQTVEGTRRGLRGVFDTEQVEVYRGPQSTLTGRAALAGAIYLRTKDPEFARSGAAQLTYGSDNHKQAGLAFGDAINDRIAYRVSGEWSEKDSDLNYPSYARYDRYDDYVTDDYWVARGKVLWLPTENDDTRVILSYARSFDGPTQNDIVGPLWSTGSPGYDARRGDGWGSLLPDYYRSLGLTALPVYQDVRETYVNNLGIEVTHDFNANLRLTAMTGWTKSLTERHSINEGTPGEFMTVDGAFRQELLSQEIRLNYDSGALRWVAGAYAAREKQSSFRNQQLLSYDESRNAATIRNYALFGEASYEFAPNWRVIGGARLDYIQQDQSAWVRSDGVVGSDTDTDFSDRVFIPKLGVEYSFGANQSVALIYQEGYRPGGSAIYVADGSQYEYDPEKTRNLELAWRGRFMQDRLRLGANVFYQEWTDQQVELRRDPLDWQSSYIANAGKSKSYGAEFELAYAATDMLDLTASVGLLHTKFTDFRAGPDDFTGLPFPSAPKSNISLGFAWGDVTGPFVNGHISAQSSTISRLESYVPDPVTLGGHGLVDLAAGYAWEEAKLTAYATNLFDKEYFTYDYGPGVMATLGDRREVGIRLDYQF</sequence>
<keyword evidence="4" id="KW-0410">Iron transport</keyword>
<evidence type="ECO:0000256" key="12">
    <source>
        <dbReference type="RuleBase" id="RU003357"/>
    </source>
</evidence>
<protein>
    <submittedName>
        <fullName evidence="15">TonB-dependent receptor</fullName>
    </submittedName>
</protein>
<evidence type="ECO:0000256" key="1">
    <source>
        <dbReference type="ARBA" id="ARBA00004571"/>
    </source>
</evidence>
<dbReference type="InterPro" id="IPR036942">
    <property type="entry name" value="Beta-barrel_TonB_sf"/>
</dbReference>
<keyword evidence="7" id="KW-0406">Ion transport</keyword>
<dbReference type="CDD" id="cd01347">
    <property type="entry name" value="ligand_gated_channel"/>
    <property type="match status" value="1"/>
</dbReference>
<keyword evidence="10 11" id="KW-0998">Cell outer membrane</keyword>
<accession>A0A6L6J285</accession>
<evidence type="ECO:0000256" key="2">
    <source>
        <dbReference type="ARBA" id="ARBA00022448"/>
    </source>
</evidence>
<dbReference type="PANTHER" id="PTHR32552:SF81">
    <property type="entry name" value="TONB-DEPENDENT OUTER MEMBRANE RECEPTOR"/>
    <property type="match status" value="1"/>
</dbReference>
<evidence type="ECO:0000256" key="11">
    <source>
        <dbReference type="PROSITE-ProRule" id="PRU01360"/>
    </source>
</evidence>
<keyword evidence="15" id="KW-0675">Receptor</keyword>
<evidence type="ECO:0000313" key="16">
    <source>
        <dbReference type="Proteomes" id="UP000478740"/>
    </source>
</evidence>
<evidence type="ECO:0000256" key="9">
    <source>
        <dbReference type="ARBA" id="ARBA00023136"/>
    </source>
</evidence>
<gene>
    <name evidence="15" type="ORF">GL284_17130</name>
</gene>
<evidence type="ECO:0000313" key="15">
    <source>
        <dbReference type="EMBL" id="MTH65991.1"/>
    </source>
</evidence>
<dbReference type="InterPro" id="IPR012910">
    <property type="entry name" value="Plug_dom"/>
</dbReference>
<comment type="subcellular location">
    <subcellularLocation>
        <location evidence="1 11">Cell outer membrane</location>
        <topology evidence="1 11">Multi-pass membrane protein</topology>
    </subcellularLocation>
</comment>
<dbReference type="Pfam" id="PF07715">
    <property type="entry name" value="Plug"/>
    <property type="match status" value="1"/>
</dbReference>
<proteinExistence type="inferred from homology"/>
<evidence type="ECO:0000256" key="8">
    <source>
        <dbReference type="ARBA" id="ARBA00023077"/>
    </source>
</evidence>
<keyword evidence="16" id="KW-1185">Reference proteome</keyword>
<evidence type="ECO:0000256" key="4">
    <source>
        <dbReference type="ARBA" id="ARBA00022496"/>
    </source>
</evidence>
<dbReference type="Proteomes" id="UP000478740">
    <property type="component" value="Unassembled WGS sequence"/>
</dbReference>
<evidence type="ECO:0000256" key="3">
    <source>
        <dbReference type="ARBA" id="ARBA00022452"/>
    </source>
</evidence>
<evidence type="ECO:0000259" key="13">
    <source>
        <dbReference type="Pfam" id="PF00593"/>
    </source>
</evidence>
<evidence type="ECO:0000259" key="14">
    <source>
        <dbReference type="Pfam" id="PF07715"/>
    </source>
</evidence>
<dbReference type="GO" id="GO:0009279">
    <property type="term" value="C:cell outer membrane"/>
    <property type="evidence" value="ECO:0007669"/>
    <property type="project" value="UniProtKB-SubCell"/>
</dbReference>
<keyword evidence="8 12" id="KW-0798">TonB box</keyword>
<keyword evidence="3 11" id="KW-1134">Transmembrane beta strand</keyword>
<comment type="caution">
    <text evidence="15">The sequence shown here is derived from an EMBL/GenBank/DDBJ whole genome shotgun (WGS) entry which is preliminary data.</text>
</comment>
<keyword evidence="5 11" id="KW-0812">Transmembrane</keyword>
<keyword evidence="6" id="KW-0408">Iron</keyword>
<evidence type="ECO:0000256" key="6">
    <source>
        <dbReference type="ARBA" id="ARBA00023004"/>
    </source>
</evidence>
<evidence type="ECO:0000256" key="7">
    <source>
        <dbReference type="ARBA" id="ARBA00023065"/>
    </source>
</evidence>
<feature type="domain" description="TonB-dependent receptor-like beta-barrel" evidence="13">
    <location>
        <begin position="258"/>
        <end position="658"/>
    </location>
</feature>
<comment type="similarity">
    <text evidence="11 12">Belongs to the TonB-dependent receptor family.</text>
</comment>
<dbReference type="PROSITE" id="PS52016">
    <property type="entry name" value="TONB_DEPENDENT_REC_3"/>
    <property type="match status" value="1"/>
</dbReference>
<dbReference type="InterPro" id="IPR039426">
    <property type="entry name" value="TonB-dep_rcpt-like"/>
</dbReference>
<dbReference type="PANTHER" id="PTHR32552">
    <property type="entry name" value="FERRICHROME IRON RECEPTOR-RELATED"/>
    <property type="match status" value="1"/>
</dbReference>
<dbReference type="SUPFAM" id="SSF56935">
    <property type="entry name" value="Porins"/>
    <property type="match status" value="1"/>
</dbReference>
<evidence type="ECO:0000256" key="5">
    <source>
        <dbReference type="ARBA" id="ARBA00022692"/>
    </source>
</evidence>
<keyword evidence="2 11" id="KW-0813">Transport</keyword>
<dbReference type="Gene3D" id="2.40.170.20">
    <property type="entry name" value="TonB-dependent receptor, beta-barrel domain"/>
    <property type="match status" value="1"/>
</dbReference>
<name>A0A6L6J285_9RHOB</name>